<gene>
    <name evidence="6" type="ORF">PBRASI_LOCUS5026</name>
</gene>
<dbReference type="AlphaFoldDB" id="A0A9N9B3I6"/>
<dbReference type="PROSITE" id="PS50600">
    <property type="entry name" value="ULP_PROTEASE"/>
    <property type="match status" value="1"/>
</dbReference>
<reference evidence="6" key="1">
    <citation type="submission" date="2021-06" db="EMBL/GenBank/DDBJ databases">
        <authorList>
            <person name="Kallberg Y."/>
            <person name="Tangrot J."/>
            <person name="Rosling A."/>
        </authorList>
    </citation>
    <scope>NUCLEOTIDE SEQUENCE</scope>
    <source>
        <strain evidence="6">BR232B</strain>
    </source>
</reference>
<dbReference type="Pfam" id="PF02902">
    <property type="entry name" value="Peptidase_C48"/>
    <property type="match status" value="1"/>
</dbReference>
<dbReference type="PANTHER" id="PTHR46468">
    <property type="entry name" value="SENTRIN-SPECIFIC PROTEASE 8"/>
    <property type="match status" value="1"/>
</dbReference>
<evidence type="ECO:0000256" key="1">
    <source>
        <dbReference type="ARBA" id="ARBA00005234"/>
    </source>
</evidence>
<dbReference type="Proteomes" id="UP000789739">
    <property type="component" value="Unassembled WGS sequence"/>
</dbReference>
<name>A0A9N9B3I6_9GLOM</name>
<dbReference type="GO" id="GO:0000338">
    <property type="term" value="P:protein deneddylation"/>
    <property type="evidence" value="ECO:0007669"/>
    <property type="project" value="TreeGrafter"/>
</dbReference>
<proteinExistence type="inferred from homology"/>
<evidence type="ECO:0000313" key="7">
    <source>
        <dbReference type="Proteomes" id="UP000789739"/>
    </source>
</evidence>
<comment type="caution">
    <text evidence="6">The sequence shown here is derived from an EMBL/GenBank/DDBJ whole genome shotgun (WGS) entry which is preliminary data.</text>
</comment>
<dbReference type="InterPro" id="IPR038765">
    <property type="entry name" value="Papain-like_cys_pep_sf"/>
</dbReference>
<evidence type="ECO:0000256" key="3">
    <source>
        <dbReference type="ARBA" id="ARBA00022801"/>
    </source>
</evidence>
<evidence type="ECO:0000256" key="4">
    <source>
        <dbReference type="ARBA" id="ARBA00022807"/>
    </source>
</evidence>
<dbReference type="SUPFAM" id="SSF54001">
    <property type="entry name" value="Cysteine proteinases"/>
    <property type="match status" value="1"/>
</dbReference>
<keyword evidence="7" id="KW-1185">Reference proteome</keyword>
<dbReference type="Gene3D" id="3.40.395.10">
    <property type="entry name" value="Adenoviral Proteinase, Chain A"/>
    <property type="match status" value="1"/>
</dbReference>
<dbReference type="InterPro" id="IPR003653">
    <property type="entry name" value="Peptidase_C48_C"/>
</dbReference>
<evidence type="ECO:0000259" key="5">
    <source>
        <dbReference type="PROSITE" id="PS50600"/>
    </source>
</evidence>
<keyword evidence="3" id="KW-0378">Hydrolase</keyword>
<keyword evidence="4" id="KW-0788">Thiol protease</keyword>
<feature type="domain" description="Ubiquitin-like protease family profile" evidence="5">
    <location>
        <begin position="8"/>
        <end position="174"/>
    </location>
</feature>
<dbReference type="GO" id="GO:0019784">
    <property type="term" value="F:deNEDDylase activity"/>
    <property type="evidence" value="ECO:0007669"/>
    <property type="project" value="InterPro"/>
</dbReference>
<dbReference type="GO" id="GO:0008234">
    <property type="term" value="F:cysteine-type peptidase activity"/>
    <property type="evidence" value="ECO:0007669"/>
    <property type="project" value="UniProtKB-KW"/>
</dbReference>
<dbReference type="InterPro" id="IPR044613">
    <property type="entry name" value="Nep1/2-like"/>
</dbReference>
<dbReference type="EMBL" id="CAJVPI010000557">
    <property type="protein sequence ID" value="CAG8549820.1"/>
    <property type="molecule type" value="Genomic_DNA"/>
</dbReference>
<dbReference type="OrthoDB" id="5065855at2759"/>
<comment type="similarity">
    <text evidence="1">Belongs to the peptidase C48 family.</text>
</comment>
<evidence type="ECO:0000256" key="2">
    <source>
        <dbReference type="ARBA" id="ARBA00022670"/>
    </source>
</evidence>
<keyword evidence="2" id="KW-0645">Protease</keyword>
<dbReference type="PANTHER" id="PTHR46468:SF1">
    <property type="entry name" value="SENTRIN-SPECIFIC PROTEASE 8"/>
    <property type="match status" value="1"/>
</dbReference>
<sequence>MILQYYDVMLYEEDVHFLYDDQWLNDTCIEFYMEYLERTKLLSTRGSSILQVFLLRPAITFLITIAPDESDLSSAIPAQLAGSDVIFSPVNNNTNPELAGGGSHWSLLVYAKSVNKFLHYDSAGPMNMSYARRTAKKVAKRIGIKDYEVIGMHTPQQENGSDCGVYVVAITDHLTRRLLNINPEAFSPLTDLILAPNDIPPASFTRKMMRSLVAELVKKSRVYE</sequence>
<evidence type="ECO:0000313" key="6">
    <source>
        <dbReference type="EMBL" id="CAG8549820.1"/>
    </source>
</evidence>
<organism evidence="6 7">
    <name type="scientific">Paraglomus brasilianum</name>
    <dbReference type="NCBI Taxonomy" id="144538"/>
    <lineage>
        <taxon>Eukaryota</taxon>
        <taxon>Fungi</taxon>
        <taxon>Fungi incertae sedis</taxon>
        <taxon>Mucoromycota</taxon>
        <taxon>Glomeromycotina</taxon>
        <taxon>Glomeromycetes</taxon>
        <taxon>Paraglomerales</taxon>
        <taxon>Paraglomeraceae</taxon>
        <taxon>Paraglomus</taxon>
    </lineage>
</organism>
<protein>
    <submittedName>
        <fullName evidence="6">2371_t:CDS:1</fullName>
    </submittedName>
</protein>
<dbReference type="GO" id="GO:0006508">
    <property type="term" value="P:proteolysis"/>
    <property type="evidence" value="ECO:0007669"/>
    <property type="project" value="UniProtKB-KW"/>
</dbReference>
<accession>A0A9N9B3I6</accession>